<dbReference type="EMBL" id="MWQY01000013">
    <property type="protein sequence ID" value="ORC34490.1"/>
    <property type="molecule type" value="Genomic_DNA"/>
</dbReference>
<dbReference type="AlphaFoldDB" id="A0A1Y1RWE3"/>
<gene>
    <name evidence="2" type="ORF">B4O97_12675</name>
</gene>
<dbReference type="Gene3D" id="2.40.10.220">
    <property type="entry name" value="predicted glycosyltransferase like domains"/>
    <property type="match status" value="1"/>
</dbReference>
<proteinExistence type="predicted"/>
<evidence type="ECO:0000259" key="1">
    <source>
        <dbReference type="Pfam" id="PF07238"/>
    </source>
</evidence>
<comment type="caution">
    <text evidence="2">The sequence shown here is derived from an EMBL/GenBank/DDBJ whole genome shotgun (WGS) entry which is preliminary data.</text>
</comment>
<organism evidence="2 3">
    <name type="scientific">Marispirochaeta aestuarii</name>
    <dbReference type="NCBI Taxonomy" id="1963862"/>
    <lineage>
        <taxon>Bacteria</taxon>
        <taxon>Pseudomonadati</taxon>
        <taxon>Spirochaetota</taxon>
        <taxon>Spirochaetia</taxon>
        <taxon>Spirochaetales</taxon>
        <taxon>Spirochaetaceae</taxon>
        <taxon>Marispirochaeta</taxon>
    </lineage>
</organism>
<evidence type="ECO:0000313" key="2">
    <source>
        <dbReference type="EMBL" id="ORC34490.1"/>
    </source>
</evidence>
<name>A0A1Y1RWE3_9SPIO</name>
<reference evidence="2 3" key="1">
    <citation type="submission" date="2017-03" db="EMBL/GenBank/DDBJ databases">
        <title>Draft Genome sequence of Marispirochaeta sp. strain JC444.</title>
        <authorList>
            <person name="Shivani Y."/>
            <person name="Subhash Y."/>
            <person name="Sasikala C."/>
            <person name="Ramana C."/>
        </authorList>
    </citation>
    <scope>NUCLEOTIDE SEQUENCE [LARGE SCALE GENOMIC DNA]</scope>
    <source>
        <strain evidence="2 3">JC444</strain>
    </source>
</reference>
<protein>
    <recommendedName>
        <fullName evidence="1">PilZ domain-containing protein</fullName>
    </recommendedName>
</protein>
<dbReference type="SUPFAM" id="SSF141371">
    <property type="entry name" value="PilZ domain-like"/>
    <property type="match status" value="1"/>
</dbReference>
<keyword evidence="3" id="KW-1185">Reference proteome</keyword>
<dbReference type="Proteomes" id="UP000192343">
    <property type="component" value="Unassembled WGS sequence"/>
</dbReference>
<dbReference type="InterPro" id="IPR009875">
    <property type="entry name" value="PilZ_domain"/>
</dbReference>
<dbReference type="GO" id="GO:0035438">
    <property type="term" value="F:cyclic-di-GMP binding"/>
    <property type="evidence" value="ECO:0007669"/>
    <property type="project" value="InterPro"/>
</dbReference>
<dbReference type="STRING" id="1963862.B4O97_12675"/>
<evidence type="ECO:0000313" key="3">
    <source>
        <dbReference type="Proteomes" id="UP000192343"/>
    </source>
</evidence>
<dbReference type="Pfam" id="PF07238">
    <property type="entry name" value="PilZ"/>
    <property type="match status" value="1"/>
</dbReference>
<sequence>MMGTPVGRVEREFVLNNVAEKKISLRVHGYKKTRQAIVLRIEEDVLVLYNDTEGWSDFSAKEEIRVFFSYFGHVMTFPSRVKSADDYLSIEIPGEMIKNLQRKYERIALPPGTMVSFAVENITYELTFPKTEEYNPAEQPAYGDAFPQESLDKLMAGAAKKISEFKANYRIQMFRDRGPKGWEEEIITRTGKSLFVSPIKAGVPKTDPDMSGRILTKAQALAPEYNINLSELLGSEAELDERFSQLSDKDIVAVIYCPLIYHDYVIGYIHVWSEHVTLGIEVFEYLYQFSKVLVYALKNHAYFDNIERQKGEYAAEILDISASGLLFTHTSRELHERLVLYTDLDLFLRMGPRKMVIGSRIMRKYQDNKQTYYGCQFLDLKPEDFRFLFDSIYGRELTPEDEELWEGGAEPPKLTFT</sequence>
<dbReference type="Pfam" id="PF07614">
    <property type="entry name" value="DUF1577"/>
    <property type="match status" value="1"/>
</dbReference>
<dbReference type="InterPro" id="IPR011471">
    <property type="entry name" value="DUF1577"/>
</dbReference>
<feature type="domain" description="PilZ" evidence="1">
    <location>
        <begin position="306"/>
        <end position="390"/>
    </location>
</feature>
<accession>A0A1Y1RWE3</accession>